<dbReference type="RefSeq" id="WP_073252001.1">
    <property type="nucleotide sequence ID" value="NZ_FRCS01000001.1"/>
</dbReference>
<dbReference type="PANTHER" id="PTHR23131">
    <property type="entry name" value="ENDORIBONUCLEASE LACTB2"/>
    <property type="match status" value="1"/>
</dbReference>
<dbReference type="Pfam" id="PF00753">
    <property type="entry name" value="Lactamase_B"/>
    <property type="match status" value="1"/>
</dbReference>
<dbReference type="PANTHER" id="PTHR23131:SF4">
    <property type="entry name" value="METALLO-BETA-LACTAMASE SUPERFAMILY POTEIN"/>
    <property type="match status" value="1"/>
</dbReference>
<dbReference type="InterPro" id="IPR036388">
    <property type="entry name" value="WH-like_DNA-bd_sf"/>
</dbReference>
<dbReference type="STRING" id="134849.SAMN05443668_1011100"/>
<dbReference type="Gene3D" id="3.60.15.10">
    <property type="entry name" value="Ribonuclease Z/Hydroxyacylglutathione hydrolase-like"/>
    <property type="match status" value="1"/>
</dbReference>
<gene>
    <name evidence="2" type="ORF">SAMN05443668_1011100</name>
</gene>
<dbReference type="SMART" id="SM00849">
    <property type="entry name" value="Lactamase_B"/>
    <property type="match status" value="1"/>
</dbReference>
<dbReference type="InterPro" id="IPR050662">
    <property type="entry name" value="Sec-metab_biosynth-thioest"/>
</dbReference>
<sequence>MTETTTPAGDAITVTGTAQQLAWRDRILPPVERVRPGLWSVPTAMPHNPLRYVLTYLIETKSGLALVDTGWPSEDAWQGLVDGVRETGHELADIDTVIVTHFHGDHFGLAGRVREVSGARVAMHRLDATVLRSFSSIENFVDTDREWLRRRGVPDEEQPEMLPPVDAEGPLWEQGEVDVLLEDGDRPMGAGTPLRVVWTPGHTPGHICLAHSDHDVLLTGDHVLPRISPNISSSPLGDEDTLGQFLDSLALLGDLDVAEVLPAHEYRFAGLPARVRQLLRHHEQRLDEILARLDAGDGPTTAQVAAQLTWSRPWEQNRGFIRRSAIGETYAHLVHLQRRGLVTPGAGAEDAWRRV</sequence>
<evidence type="ECO:0000313" key="2">
    <source>
        <dbReference type="EMBL" id="SHM63834.1"/>
    </source>
</evidence>
<protein>
    <submittedName>
        <fullName evidence="2">Glyoxylase, beta-lactamase superfamily II</fullName>
    </submittedName>
</protein>
<dbReference type="Gene3D" id="1.10.10.10">
    <property type="entry name" value="Winged helix-like DNA-binding domain superfamily/Winged helix DNA-binding domain"/>
    <property type="match status" value="1"/>
</dbReference>
<dbReference type="SUPFAM" id="SSF56281">
    <property type="entry name" value="Metallo-hydrolase/oxidoreductase"/>
    <property type="match status" value="1"/>
</dbReference>
<evidence type="ECO:0000313" key="3">
    <source>
        <dbReference type="Proteomes" id="UP000184440"/>
    </source>
</evidence>
<feature type="domain" description="Metallo-beta-lactamase" evidence="1">
    <location>
        <begin position="52"/>
        <end position="264"/>
    </location>
</feature>
<organism evidence="2 3">
    <name type="scientific">Cryptosporangium aurantiacum</name>
    <dbReference type="NCBI Taxonomy" id="134849"/>
    <lineage>
        <taxon>Bacteria</taxon>
        <taxon>Bacillati</taxon>
        <taxon>Actinomycetota</taxon>
        <taxon>Actinomycetes</taxon>
        <taxon>Cryptosporangiales</taxon>
        <taxon>Cryptosporangiaceae</taxon>
        <taxon>Cryptosporangium</taxon>
    </lineage>
</organism>
<dbReference type="Proteomes" id="UP000184440">
    <property type="component" value="Unassembled WGS sequence"/>
</dbReference>
<proteinExistence type="predicted"/>
<dbReference type="InterPro" id="IPR001279">
    <property type="entry name" value="Metallo-B-lactamas"/>
</dbReference>
<dbReference type="EMBL" id="FRCS01000001">
    <property type="protein sequence ID" value="SHM63834.1"/>
    <property type="molecule type" value="Genomic_DNA"/>
</dbReference>
<evidence type="ECO:0000259" key="1">
    <source>
        <dbReference type="SMART" id="SM00849"/>
    </source>
</evidence>
<dbReference type="InterPro" id="IPR036866">
    <property type="entry name" value="RibonucZ/Hydroxyglut_hydro"/>
</dbReference>
<name>A0A1M7KG61_9ACTN</name>
<reference evidence="2 3" key="1">
    <citation type="submission" date="2016-11" db="EMBL/GenBank/DDBJ databases">
        <authorList>
            <person name="Jaros S."/>
            <person name="Januszkiewicz K."/>
            <person name="Wedrychowicz H."/>
        </authorList>
    </citation>
    <scope>NUCLEOTIDE SEQUENCE [LARGE SCALE GENOMIC DNA]</scope>
    <source>
        <strain evidence="2 3">DSM 46144</strain>
    </source>
</reference>
<accession>A0A1M7KG61</accession>
<keyword evidence="3" id="KW-1185">Reference proteome</keyword>
<dbReference type="AlphaFoldDB" id="A0A1M7KG61"/>